<sequence length="361" mass="42355">MNLKILCDIPELMETMFKYYTDLNIVLLACEDNPFMTQSLKLVNFSNILNLSLMLFDQSLDPMEVLQHLPNIQSLKIFIRQKYATRGTHDDNQNFAQKWKDLYGGQKRASGLRVLQIEDNIMYRYRYYQALIGHYAQSLEKVEIMVLDYQLIQDCLYHTQSKKLNIMLKDEKGGEQQAKFSKGLKEQVGNYQSIGQMISSLAGSYQMRDFRLEVPDYLNAETRVKDCDYLNVIATWKRLEYLSLRIPPSTVEDDNSLKEFMQLQELNDLSQRVLFTFNCLKYLEMPTKRITAMQEEHPSLLELRLLYVTLSVKDIRGIVCSKREGFRIEANVRVHEEDGDCEADVLKMVKTMSQYVFNLHY</sequence>
<evidence type="ECO:0000313" key="2">
    <source>
        <dbReference type="Proteomes" id="UP000785679"/>
    </source>
</evidence>
<organism evidence="1 2">
    <name type="scientific">Halteria grandinella</name>
    <dbReference type="NCBI Taxonomy" id="5974"/>
    <lineage>
        <taxon>Eukaryota</taxon>
        <taxon>Sar</taxon>
        <taxon>Alveolata</taxon>
        <taxon>Ciliophora</taxon>
        <taxon>Intramacronucleata</taxon>
        <taxon>Spirotrichea</taxon>
        <taxon>Stichotrichia</taxon>
        <taxon>Sporadotrichida</taxon>
        <taxon>Halteriidae</taxon>
        <taxon>Halteria</taxon>
    </lineage>
</organism>
<dbReference type="AlphaFoldDB" id="A0A8J8NVJ2"/>
<dbReference type="Proteomes" id="UP000785679">
    <property type="component" value="Unassembled WGS sequence"/>
</dbReference>
<dbReference type="EMBL" id="RRYP01004979">
    <property type="protein sequence ID" value="TNV82422.1"/>
    <property type="molecule type" value="Genomic_DNA"/>
</dbReference>
<protein>
    <submittedName>
        <fullName evidence="1">Uncharacterized protein</fullName>
    </submittedName>
</protein>
<gene>
    <name evidence="1" type="ORF">FGO68_gene8324</name>
</gene>
<comment type="caution">
    <text evidence="1">The sequence shown here is derived from an EMBL/GenBank/DDBJ whole genome shotgun (WGS) entry which is preliminary data.</text>
</comment>
<name>A0A8J8NVJ2_HALGN</name>
<reference evidence="1" key="1">
    <citation type="submission" date="2019-06" db="EMBL/GenBank/DDBJ databases">
        <authorList>
            <person name="Zheng W."/>
        </authorList>
    </citation>
    <scope>NUCLEOTIDE SEQUENCE</scope>
    <source>
        <strain evidence="1">QDHG01</strain>
    </source>
</reference>
<proteinExistence type="predicted"/>
<accession>A0A8J8NVJ2</accession>
<keyword evidence="2" id="KW-1185">Reference proteome</keyword>
<evidence type="ECO:0000313" key="1">
    <source>
        <dbReference type="EMBL" id="TNV82422.1"/>
    </source>
</evidence>